<name>A0A7R9J6N5_TIMCA</name>
<dbReference type="AlphaFoldDB" id="A0A7R9J6N5"/>
<evidence type="ECO:0000256" key="1">
    <source>
        <dbReference type="SAM" id="MobiDB-lite"/>
    </source>
</evidence>
<dbReference type="EMBL" id="OE181737">
    <property type="protein sequence ID" value="CAD7573628.1"/>
    <property type="molecule type" value="Genomic_DNA"/>
</dbReference>
<evidence type="ECO:0000313" key="2">
    <source>
        <dbReference type="EMBL" id="CAD7573628.1"/>
    </source>
</evidence>
<reference evidence="2" key="1">
    <citation type="submission" date="2020-11" db="EMBL/GenBank/DDBJ databases">
        <authorList>
            <person name="Tran Van P."/>
        </authorList>
    </citation>
    <scope>NUCLEOTIDE SEQUENCE</scope>
</reference>
<organism evidence="2">
    <name type="scientific">Timema californicum</name>
    <name type="common">California timema</name>
    <name type="synonym">Walking stick</name>
    <dbReference type="NCBI Taxonomy" id="61474"/>
    <lineage>
        <taxon>Eukaryota</taxon>
        <taxon>Metazoa</taxon>
        <taxon>Ecdysozoa</taxon>
        <taxon>Arthropoda</taxon>
        <taxon>Hexapoda</taxon>
        <taxon>Insecta</taxon>
        <taxon>Pterygota</taxon>
        <taxon>Neoptera</taxon>
        <taxon>Polyneoptera</taxon>
        <taxon>Phasmatodea</taxon>
        <taxon>Timematodea</taxon>
        <taxon>Timematoidea</taxon>
        <taxon>Timematidae</taxon>
        <taxon>Timema</taxon>
    </lineage>
</organism>
<feature type="region of interest" description="Disordered" evidence="1">
    <location>
        <begin position="271"/>
        <end position="296"/>
    </location>
</feature>
<proteinExistence type="predicted"/>
<protein>
    <submittedName>
        <fullName evidence="2">(California timema) hypothetical protein</fullName>
    </submittedName>
</protein>
<accession>A0A7R9J6N5</accession>
<gene>
    <name evidence="2" type="ORF">TCMB3V08_LOCUS6262</name>
</gene>
<sequence length="296" mass="33659">MPKEIQSTLSTNKETDRAVDCTDVTPAKMTGGVITLHKAPSMFSILLDMFSSQCVSLRNSTRNYFLGDGATVDHPLGLLKTGKRKWAGEDYCGTERSTSPVNPRGYRLHENSTVWDWTNTQACIKSGNIEEARRQLRCYLETLTDTDLNLLLRLAQAEGLTLFKTDCLTEMLEHRRSNPGPLDHLTTEAVLHTTHMPLVTVSLGTEQLRQFFILETFNQAATFRLFRLLRHLHIVKRLERYQKEYPGHRHQDDVMNFLLLNPDKLDEKLTVATSDITDGPQPPKRPRNAPLRSQTG</sequence>